<reference evidence="2" key="1">
    <citation type="submission" date="2019-02" db="EMBL/GenBank/DDBJ databases">
        <authorList>
            <person name="Gruber-Vodicka R. H."/>
            <person name="Seah K. B. B."/>
        </authorList>
    </citation>
    <scope>NUCLEOTIDE SEQUENCE</scope>
    <source>
        <strain evidence="4">BECK_SA2B12</strain>
        <strain evidence="2">BECK_SA2B15</strain>
        <strain evidence="3">BECK_SA2B20</strain>
    </source>
</reference>
<dbReference type="EMBL" id="CAADFJ010000045">
    <property type="protein sequence ID" value="VFK00407.1"/>
    <property type="molecule type" value="Genomic_DNA"/>
</dbReference>
<protein>
    <submittedName>
        <fullName evidence="2">Uncharacterized protein</fullName>
    </submittedName>
</protein>
<accession>A0A450UJT5</accession>
<dbReference type="AlphaFoldDB" id="A0A450UJT5"/>
<dbReference type="EMBL" id="CAADFI010000052">
    <property type="protein sequence ID" value="VFJ93897.1"/>
    <property type="molecule type" value="Genomic_DNA"/>
</dbReference>
<evidence type="ECO:0000313" key="3">
    <source>
        <dbReference type="EMBL" id="VFJ93897.1"/>
    </source>
</evidence>
<gene>
    <name evidence="2" type="ORF">BECKH772A_GA0070896_1004814</name>
    <name evidence="3" type="ORF">BECKH772B_GA0070898_1005213</name>
    <name evidence="4" type="ORF">BECKH772C_GA0070978_1004514</name>
</gene>
<sequence>MEIQTIIVTALIAIIGTAIGGAILHIHTPWLDNAKRYFSGKPEEIIKFFGTGRDLINFDHNEEVED</sequence>
<evidence type="ECO:0000313" key="2">
    <source>
        <dbReference type="EMBL" id="VFJ92805.1"/>
    </source>
</evidence>
<name>A0A450UJT5_9GAMM</name>
<feature type="transmembrane region" description="Helical" evidence="1">
    <location>
        <begin position="6"/>
        <end position="26"/>
    </location>
</feature>
<evidence type="ECO:0000256" key="1">
    <source>
        <dbReference type="SAM" id="Phobius"/>
    </source>
</evidence>
<keyword evidence="1" id="KW-0472">Membrane</keyword>
<dbReference type="EMBL" id="CAADFG010000048">
    <property type="protein sequence ID" value="VFJ92805.1"/>
    <property type="molecule type" value="Genomic_DNA"/>
</dbReference>
<keyword evidence="1" id="KW-0812">Transmembrane</keyword>
<evidence type="ECO:0000313" key="4">
    <source>
        <dbReference type="EMBL" id="VFK00407.1"/>
    </source>
</evidence>
<proteinExistence type="predicted"/>
<organism evidence="2">
    <name type="scientific">Candidatus Kentrum eta</name>
    <dbReference type="NCBI Taxonomy" id="2126337"/>
    <lineage>
        <taxon>Bacteria</taxon>
        <taxon>Pseudomonadati</taxon>
        <taxon>Pseudomonadota</taxon>
        <taxon>Gammaproteobacteria</taxon>
        <taxon>Candidatus Kentrum</taxon>
    </lineage>
</organism>
<keyword evidence="1" id="KW-1133">Transmembrane helix</keyword>